<dbReference type="SUPFAM" id="SSF90112">
    <property type="entry name" value="Neurotransmitter-gated ion-channel transmembrane pore"/>
    <property type="match status" value="1"/>
</dbReference>
<dbReference type="OrthoDB" id="8173437at2759"/>
<dbReference type="InterPro" id="IPR006029">
    <property type="entry name" value="Neurotrans-gated_channel_TM"/>
</dbReference>
<evidence type="ECO:0000313" key="3">
    <source>
        <dbReference type="EMBL" id="OXA55550.1"/>
    </source>
</evidence>
<proteinExistence type="predicted"/>
<keyword evidence="1" id="KW-0472">Membrane</keyword>
<dbReference type="GO" id="GO:0099095">
    <property type="term" value="F:ligand-gated monoatomic anion channel activity"/>
    <property type="evidence" value="ECO:0007669"/>
    <property type="project" value="UniProtKB-ARBA"/>
</dbReference>
<dbReference type="GO" id="GO:0005254">
    <property type="term" value="F:chloride channel activity"/>
    <property type="evidence" value="ECO:0007669"/>
    <property type="project" value="UniProtKB-ARBA"/>
</dbReference>
<keyword evidence="1" id="KW-1133">Transmembrane helix</keyword>
<keyword evidence="1" id="KW-0812">Transmembrane</keyword>
<dbReference type="Proteomes" id="UP000198287">
    <property type="component" value="Unassembled WGS sequence"/>
</dbReference>
<keyword evidence="4" id="KW-1185">Reference proteome</keyword>
<dbReference type="PRINTS" id="PR00253">
    <property type="entry name" value="GABAARECEPTR"/>
</dbReference>
<reference evidence="3 4" key="1">
    <citation type="submission" date="2015-12" db="EMBL/GenBank/DDBJ databases">
        <title>The genome of Folsomia candida.</title>
        <authorList>
            <person name="Faddeeva A."/>
            <person name="Derks M.F."/>
            <person name="Anvar Y."/>
            <person name="Smit S."/>
            <person name="Van Straalen N."/>
            <person name="Roelofs D."/>
        </authorList>
    </citation>
    <scope>NUCLEOTIDE SEQUENCE [LARGE SCALE GENOMIC DNA]</scope>
    <source>
        <strain evidence="3 4">VU population</strain>
        <tissue evidence="3">Whole body</tissue>
    </source>
</reference>
<accession>A0A226EDQ9</accession>
<sequence>MSPLSPLHSSFVPFNVVSHEKDALEFRWQTRTGVLRKSPNLSFLNAYLAHNETSYCESSHWRGNYSCLKVKLIFNRDRAYYFTTVFIPDIILVTSSFITFWLEWNAVPARIMLGVTTMLNFFTTSNGFRATLPVVSNLTAMNIWDGGSMLFIYLSLLEFVFVNYIGRKRPRPPSDFADQPTIQLNKIEDNAATTPSGNRPIDMVTCTTCSTSNTPCTHPANNGCAPPRFRRRILSSPIHLAKRIDVISRVVFPAAYSCFLIYFFLAHRAFIGHSIRESD</sequence>
<dbReference type="GO" id="GO:0016020">
    <property type="term" value="C:membrane"/>
    <property type="evidence" value="ECO:0007669"/>
    <property type="project" value="InterPro"/>
</dbReference>
<comment type="caution">
    <text evidence="3">The sequence shown here is derived from an EMBL/GenBank/DDBJ whole genome shotgun (WGS) entry which is preliminary data.</text>
</comment>
<dbReference type="EMBL" id="LNIX01000004">
    <property type="protein sequence ID" value="OXA55550.1"/>
    <property type="molecule type" value="Genomic_DNA"/>
</dbReference>
<feature type="transmembrane region" description="Helical" evidence="1">
    <location>
        <begin position="146"/>
        <end position="166"/>
    </location>
</feature>
<protein>
    <submittedName>
        <fullName evidence="3">Glycine receptor subunit alpha-2</fullName>
    </submittedName>
</protein>
<dbReference type="GO" id="GO:0005230">
    <property type="term" value="F:extracellular ligand-gated monoatomic ion channel activity"/>
    <property type="evidence" value="ECO:0007669"/>
    <property type="project" value="UniProtKB-ARBA"/>
</dbReference>
<dbReference type="InterPro" id="IPR038050">
    <property type="entry name" value="Neuro_actylchol_rec"/>
</dbReference>
<feature type="transmembrane region" description="Helical" evidence="1">
    <location>
        <begin position="79"/>
        <end position="102"/>
    </location>
</feature>
<organism evidence="3 4">
    <name type="scientific">Folsomia candida</name>
    <name type="common">Springtail</name>
    <dbReference type="NCBI Taxonomy" id="158441"/>
    <lineage>
        <taxon>Eukaryota</taxon>
        <taxon>Metazoa</taxon>
        <taxon>Ecdysozoa</taxon>
        <taxon>Arthropoda</taxon>
        <taxon>Hexapoda</taxon>
        <taxon>Collembola</taxon>
        <taxon>Entomobryomorpha</taxon>
        <taxon>Isotomoidea</taxon>
        <taxon>Isotomidae</taxon>
        <taxon>Proisotominae</taxon>
        <taxon>Folsomia</taxon>
    </lineage>
</organism>
<dbReference type="AlphaFoldDB" id="A0A226EDQ9"/>
<gene>
    <name evidence="3" type="ORF">Fcan01_09983</name>
</gene>
<dbReference type="Pfam" id="PF02932">
    <property type="entry name" value="Neur_chan_memb"/>
    <property type="match status" value="1"/>
</dbReference>
<feature type="domain" description="Neurotransmitter-gated ion-channel transmembrane" evidence="2">
    <location>
        <begin position="86"/>
        <end position="189"/>
    </location>
</feature>
<dbReference type="CDD" id="cd19049">
    <property type="entry name" value="LGIC_TM_anion"/>
    <property type="match status" value="1"/>
</dbReference>
<dbReference type="Gene3D" id="1.20.58.390">
    <property type="entry name" value="Neurotransmitter-gated ion-channel transmembrane domain"/>
    <property type="match status" value="1"/>
</dbReference>
<feature type="transmembrane region" description="Helical" evidence="1">
    <location>
        <begin position="250"/>
        <end position="271"/>
    </location>
</feature>
<dbReference type="InterPro" id="IPR006201">
    <property type="entry name" value="Neur_channel"/>
</dbReference>
<evidence type="ECO:0000313" key="4">
    <source>
        <dbReference type="Proteomes" id="UP000198287"/>
    </source>
</evidence>
<evidence type="ECO:0000256" key="1">
    <source>
        <dbReference type="SAM" id="Phobius"/>
    </source>
</evidence>
<evidence type="ECO:0000259" key="2">
    <source>
        <dbReference type="Pfam" id="PF02932"/>
    </source>
</evidence>
<dbReference type="PANTHER" id="PTHR18945">
    <property type="entry name" value="NEUROTRANSMITTER GATED ION CHANNEL"/>
    <property type="match status" value="1"/>
</dbReference>
<keyword evidence="3" id="KW-0675">Receptor</keyword>
<dbReference type="InterPro" id="IPR006028">
    <property type="entry name" value="GABAA/Glycine_rcpt"/>
</dbReference>
<name>A0A226EDQ9_FOLCA</name>
<dbReference type="OMA" id="NAIHHYD"/>
<dbReference type="InterPro" id="IPR036719">
    <property type="entry name" value="Neuro-gated_channel_TM_sf"/>
</dbReference>
<dbReference type="GO" id="GO:0004888">
    <property type="term" value="F:transmembrane signaling receptor activity"/>
    <property type="evidence" value="ECO:0007669"/>
    <property type="project" value="InterPro"/>
</dbReference>